<gene>
    <name evidence="1" type="ORF">H9625_01650</name>
</gene>
<proteinExistence type="predicted"/>
<sequence>MAKRRDLKKFVKYTSDHVTSLILWEMAVASDEKRPAYDQLLNEIVCLYHDIVGRISHTEPGSVKPFYKKLKEDFKEGINAIIGKIDELADGKTE</sequence>
<protein>
    <submittedName>
        <fullName evidence="1">Uncharacterized protein</fullName>
    </submittedName>
</protein>
<organism evidence="1 2">
    <name type="scientific">Phocaeicola intestinalis</name>
    <dbReference type="NCBI Taxonomy" id="2762212"/>
    <lineage>
        <taxon>Bacteria</taxon>
        <taxon>Pseudomonadati</taxon>
        <taxon>Bacteroidota</taxon>
        <taxon>Bacteroidia</taxon>
        <taxon>Bacteroidales</taxon>
        <taxon>Bacteroidaceae</taxon>
        <taxon>Phocaeicola</taxon>
    </lineage>
</organism>
<reference evidence="1 2" key="1">
    <citation type="submission" date="2020-08" db="EMBL/GenBank/DDBJ databases">
        <title>A Genomic Blueprint of the Chicken Gut Microbiome.</title>
        <authorList>
            <person name="Gilroy R."/>
            <person name="Ravi A."/>
            <person name="Getino M."/>
            <person name="Pursley I."/>
            <person name="Horton D.L."/>
            <person name="Alikhan N.-F."/>
            <person name="Baker D."/>
            <person name="Gharbi K."/>
            <person name="Hall N."/>
            <person name="Watson M."/>
            <person name="Adriaenssens E.M."/>
            <person name="Foster-Nyarko E."/>
            <person name="Jarju S."/>
            <person name="Secka A."/>
            <person name="Antonio M."/>
            <person name="Oren A."/>
            <person name="Chaudhuri R."/>
            <person name="La Ragione R.M."/>
            <person name="Hildebrand F."/>
            <person name="Pallen M.J."/>
        </authorList>
    </citation>
    <scope>NUCLEOTIDE SEQUENCE [LARGE SCALE GENOMIC DNA]</scope>
    <source>
        <strain evidence="1 2">Sa1CVN1</strain>
    </source>
</reference>
<name>A0ABR8Y4M8_9BACT</name>
<evidence type="ECO:0000313" key="1">
    <source>
        <dbReference type="EMBL" id="MBD8039166.1"/>
    </source>
</evidence>
<accession>A0ABR8Y4M8</accession>
<comment type="caution">
    <text evidence="1">The sequence shown here is derived from an EMBL/GenBank/DDBJ whole genome shotgun (WGS) entry which is preliminary data.</text>
</comment>
<evidence type="ECO:0000313" key="2">
    <source>
        <dbReference type="Proteomes" id="UP000620874"/>
    </source>
</evidence>
<dbReference type="Proteomes" id="UP000620874">
    <property type="component" value="Unassembled WGS sequence"/>
</dbReference>
<dbReference type="RefSeq" id="WP_191762814.1">
    <property type="nucleotide sequence ID" value="NZ_JACSPP010000003.1"/>
</dbReference>
<dbReference type="EMBL" id="JACSPP010000003">
    <property type="protein sequence ID" value="MBD8039166.1"/>
    <property type="molecule type" value="Genomic_DNA"/>
</dbReference>
<keyword evidence="2" id="KW-1185">Reference proteome</keyword>